<organism evidence="3 4">
    <name type="scientific">Toxocara canis</name>
    <name type="common">Canine roundworm</name>
    <dbReference type="NCBI Taxonomy" id="6265"/>
    <lineage>
        <taxon>Eukaryota</taxon>
        <taxon>Metazoa</taxon>
        <taxon>Ecdysozoa</taxon>
        <taxon>Nematoda</taxon>
        <taxon>Chromadorea</taxon>
        <taxon>Rhabditida</taxon>
        <taxon>Spirurina</taxon>
        <taxon>Ascaridomorpha</taxon>
        <taxon>Ascaridoidea</taxon>
        <taxon>Toxocaridae</taxon>
        <taxon>Toxocara</taxon>
    </lineage>
</organism>
<evidence type="ECO:0000313" key="2">
    <source>
        <dbReference type="EMBL" id="VDM27152.1"/>
    </source>
</evidence>
<feature type="compositionally biased region" description="Polar residues" evidence="1">
    <location>
        <begin position="65"/>
        <end position="79"/>
    </location>
</feature>
<dbReference type="EMBL" id="UYWY01001726">
    <property type="protein sequence ID" value="VDM27152.1"/>
    <property type="molecule type" value="Genomic_DNA"/>
</dbReference>
<proteinExistence type="predicted"/>
<feature type="compositionally biased region" description="Basic and acidic residues" evidence="1">
    <location>
        <begin position="138"/>
        <end position="179"/>
    </location>
</feature>
<dbReference type="Proteomes" id="UP000050794">
    <property type="component" value="Unassembled WGS sequence"/>
</dbReference>
<gene>
    <name evidence="2" type="ORF">TCNE_LOCUS1958</name>
</gene>
<dbReference type="WBParaSite" id="TCNE_0000195801-mRNA-1">
    <property type="protein sequence ID" value="TCNE_0000195801-mRNA-1"/>
    <property type="gene ID" value="TCNE_0000195801"/>
</dbReference>
<reference evidence="4" key="1">
    <citation type="submission" date="2016-06" db="UniProtKB">
        <authorList>
            <consortium name="WormBaseParasite"/>
        </authorList>
    </citation>
    <scope>IDENTIFICATION</scope>
</reference>
<evidence type="ECO:0000313" key="3">
    <source>
        <dbReference type="Proteomes" id="UP000050794"/>
    </source>
</evidence>
<reference evidence="2 3" key="2">
    <citation type="submission" date="2018-11" db="EMBL/GenBank/DDBJ databases">
        <authorList>
            <consortium name="Pathogen Informatics"/>
        </authorList>
    </citation>
    <scope>NUCLEOTIDE SEQUENCE [LARGE SCALE GENOMIC DNA]</scope>
</reference>
<sequence>MDVDLHLSCSDPQVHARHIWGSSSPLELLREIEPNSAKFDRIPVVKDDEFELEDFLCIDEEQDTSEQPSTSEANFSNRTKPFERNRGAGPCDRPREAFRADSSNWPGKSPLWRGRCSPSGLSRTVWKQRVRDPLPMGRHPDYDASLERRNRERGEVDFKGETNKEEKRSPENGCSREDCMERKRERRIAQVRNVTEEVTLEEVDCCKLFSILTTLERYVSRKVPGPNATPVGDSEEEGVRAVMCESDEGQMTFEDASRRDDDGLVVRYTRFATVYRITKLWYRV</sequence>
<protein>
    <submittedName>
        <fullName evidence="2 4">Uncharacterized protein</fullName>
    </submittedName>
</protein>
<feature type="region of interest" description="Disordered" evidence="1">
    <location>
        <begin position="60"/>
        <end position="104"/>
    </location>
</feature>
<name>A0A183U0D8_TOXCA</name>
<feature type="compositionally biased region" description="Basic and acidic residues" evidence="1">
    <location>
        <begin position="80"/>
        <end position="99"/>
    </location>
</feature>
<evidence type="ECO:0000313" key="4">
    <source>
        <dbReference type="WBParaSite" id="TCNE_0000195801-mRNA-1"/>
    </source>
</evidence>
<dbReference type="AlphaFoldDB" id="A0A183U0D8"/>
<accession>A0A183U0D8</accession>
<evidence type="ECO:0000256" key="1">
    <source>
        <dbReference type="SAM" id="MobiDB-lite"/>
    </source>
</evidence>
<feature type="region of interest" description="Disordered" evidence="1">
    <location>
        <begin position="131"/>
        <end position="179"/>
    </location>
</feature>
<keyword evidence="3" id="KW-1185">Reference proteome</keyword>